<keyword evidence="10" id="KW-1185">Reference proteome</keyword>
<dbReference type="Proteomes" id="UP001431783">
    <property type="component" value="Unassembled WGS sequence"/>
</dbReference>
<evidence type="ECO:0000313" key="10">
    <source>
        <dbReference type="Proteomes" id="UP001431783"/>
    </source>
</evidence>
<organism evidence="9 10">
    <name type="scientific">Henosepilachna vigintioctopunctata</name>
    <dbReference type="NCBI Taxonomy" id="420089"/>
    <lineage>
        <taxon>Eukaryota</taxon>
        <taxon>Metazoa</taxon>
        <taxon>Ecdysozoa</taxon>
        <taxon>Arthropoda</taxon>
        <taxon>Hexapoda</taxon>
        <taxon>Insecta</taxon>
        <taxon>Pterygota</taxon>
        <taxon>Neoptera</taxon>
        <taxon>Endopterygota</taxon>
        <taxon>Coleoptera</taxon>
        <taxon>Polyphaga</taxon>
        <taxon>Cucujiformia</taxon>
        <taxon>Coccinelloidea</taxon>
        <taxon>Coccinellidae</taxon>
        <taxon>Epilachninae</taxon>
        <taxon>Epilachnini</taxon>
        <taxon>Henosepilachna</taxon>
    </lineage>
</organism>
<feature type="signal peptide" evidence="7">
    <location>
        <begin position="1"/>
        <end position="20"/>
    </location>
</feature>
<dbReference type="Gene3D" id="2.40.10.10">
    <property type="entry name" value="Trypsin-like serine proteases"/>
    <property type="match status" value="1"/>
</dbReference>
<keyword evidence="2 6" id="KW-0645">Protease</keyword>
<feature type="domain" description="Peptidase S1" evidence="8">
    <location>
        <begin position="26"/>
        <end position="241"/>
    </location>
</feature>
<dbReference type="InterPro" id="IPR001254">
    <property type="entry name" value="Trypsin_dom"/>
</dbReference>
<evidence type="ECO:0000313" key="9">
    <source>
        <dbReference type="EMBL" id="KAK9871180.1"/>
    </source>
</evidence>
<dbReference type="FunFam" id="2.40.10.10:FF:000068">
    <property type="entry name" value="transmembrane protease serine 2"/>
    <property type="match status" value="1"/>
</dbReference>
<proteinExistence type="inferred from homology"/>
<gene>
    <name evidence="9" type="ORF">WA026_011461</name>
</gene>
<evidence type="ECO:0000256" key="5">
    <source>
        <dbReference type="ARBA" id="ARBA00023157"/>
    </source>
</evidence>
<dbReference type="InterPro" id="IPR033116">
    <property type="entry name" value="TRYPSIN_SER"/>
</dbReference>
<feature type="chain" id="PRO_5043329448" description="Peptidase S1 domain-containing protein" evidence="7">
    <location>
        <begin position="21"/>
        <end position="243"/>
    </location>
</feature>
<keyword evidence="7" id="KW-0732">Signal</keyword>
<dbReference type="PROSITE" id="PS50240">
    <property type="entry name" value="TRYPSIN_DOM"/>
    <property type="match status" value="1"/>
</dbReference>
<dbReference type="PANTHER" id="PTHR24276">
    <property type="entry name" value="POLYSERASE-RELATED"/>
    <property type="match status" value="1"/>
</dbReference>
<dbReference type="SUPFAM" id="SSF50494">
    <property type="entry name" value="Trypsin-like serine proteases"/>
    <property type="match status" value="1"/>
</dbReference>
<dbReference type="PRINTS" id="PR00722">
    <property type="entry name" value="CHYMOTRYPSIN"/>
</dbReference>
<dbReference type="PROSITE" id="PS00135">
    <property type="entry name" value="TRYPSIN_SER"/>
    <property type="match status" value="1"/>
</dbReference>
<sequence length="243" mass="26691">MLLNYIFAVTLVLAVTSSHASILSRIIGGYRVKIENFPFTVFLRVGNYKCAGTILTPSVIVTAAHCVSRSEEGFILAGADDISKYGVRVNVAGRIIHPLYNKRPYDFDIALLKLEHPLVYSTRIGNVKLPKYSRNIEVNNGTALGWGQTYNINENEDYLRAVDLSVQRVCKFVAGVKIQESMFCAGHPTKDTCKGDSGGPFVNNGVLYGIVSFGTTTCASGQPGVFVKVPYVVNWIKKNLNNF</sequence>
<evidence type="ECO:0000259" key="8">
    <source>
        <dbReference type="PROSITE" id="PS50240"/>
    </source>
</evidence>
<reference evidence="9 10" key="1">
    <citation type="submission" date="2023-03" db="EMBL/GenBank/DDBJ databases">
        <title>Genome insight into feeding habits of ladybird beetles.</title>
        <authorList>
            <person name="Li H.-S."/>
            <person name="Huang Y.-H."/>
            <person name="Pang H."/>
        </authorList>
    </citation>
    <scope>NUCLEOTIDE SEQUENCE [LARGE SCALE GENOMIC DNA]</scope>
    <source>
        <strain evidence="9">SYSU_2023b</strain>
        <tissue evidence="9">Whole body</tissue>
    </source>
</reference>
<evidence type="ECO:0000256" key="3">
    <source>
        <dbReference type="ARBA" id="ARBA00022801"/>
    </source>
</evidence>
<dbReference type="Pfam" id="PF00089">
    <property type="entry name" value="Trypsin"/>
    <property type="match status" value="1"/>
</dbReference>
<evidence type="ECO:0000256" key="7">
    <source>
        <dbReference type="SAM" id="SignalP"/>
    </source>
</evidence>
<dbReference type="InterPro" id="IPR050430">
    <property type="entry name" value="Peptidase_S1"/>
</dbReference>
<evidence type="ECO:0000256" key="1">
    <source>
        <dbReference type="ARBA" id="ARBA00007664"/>
    </source>
</evidence>
<dbReference type="AlphaFoldDB" id="A0AAW1TLP6"/>
<comment type="caution">
    <text evidence="9">The sequence shown here is derived from an EMBL/GenBank/DDBJ whole genome shotgun (WGS) entry which is preliminary data.</text>
</comment>
<dbReference type="InterPro" id="IPR001314">
    <property type="entry name" value="Peptidase_S1A"/>
</dbReference>
<dbReference type="EMBL" id="JARQZJ010000005">
    <property type="protein sequence ID" value="KAK9871180.1"/>
    <property type="molecule type" value="Genomic_DNA"/>
</dbReference>
<keyword evidence="5" id="KW-1015">Disulfide bond</keyword>
<accession>A0AAW1TLP6</accession>
<dbReference type="InterPro" id="IPR018114">
    <property type="entry name" value="TRYPSIN_HIS"/>
</dbReference>
<dbReference type="InterPro" id="IPR043504">
    <property type="entry name" value="Peptidase_S1_PA_chymotrypsin"/>
</dbReference>
<keyword evidence="3 6" id="KW-0378">Hydrolase</keyword>
<name>A0AAW1TLP6_9CUCU</name>
<protein>
    <recommendedName>
        <fullName evidence="8">Peptidase S1 domain-containing protein</fullName>
    </recommendedName>
</protein>
<keyword evidence="4 6" id="KW-0720">Serine protease</keyword>
<evidence type="ECO:0000256" key="6">
    <source>
        <dbReference type="RuleBase" id="RU363034"/>
    </source>
</evidence>
<evidence type="ECO:0000256" key="4">
    <source>
        <dbReference type="ARBA" id="ARBA00022825"/>
    </source>
</evidence>
<dbReference type="PROSITE" id="PS00134">
    <property type="entry name" value="TRYPSIN_HIS"/>
    <property type="match status" value="1"/>
</dbReference>
<dbReference type="GO" id="GO:0004252">
    <property type="term" value="F:serine-type endopeptidase activity"/>
    <property type="evidence" value="ECO:0007669"/>
    <property type="project" value="InterPro"/>
</dbReference>
<dbReference type="SMART" id="SM00020">
    <property type="entry name" value="Tryp_SPc"/>
    <property type="match status" value="1"/>
</dbReference>
<comment type="similarity">
    <text evidence="1">Belongs to the peptidase S1 family.</text>
</comment>
<dbReference type="PANTHER" id="PTHR24276:SF98">
    <property type="entry name" value="FI18310P1-RELATED"/>
    <property type="match status" value="1"/>
</dbReference>
<evidence type="ECO:0000256" key="2">
    <source>
        <dbReference type="ARBA" id="ARBA00022670"/>
    </source>
</evidence>
<dbReference type="GO" id="GO:0006508">
    <property type="term" value="P:proteolysis"/>
    <property type="evidence" value="ECO:0007669"/>
    <property type="project" value="UniProtKB-KW"/>
</dbReference>
<dbReference type="InterPro" id="IPR009003">
    <property type="entry name" value="Peptidase_S1_PA"/>
</dbReference>
<dbReference type="CDD" id="cd00190">
    <property type="entry name" value="Tryp_SPc"/>
    <property type="match status" value="1"/>
</dbReference>